<feature type="transmembrane region" description="Helical" evidence="13">
    <location>
        <begin position="129"/>
        <end position="148"/>
    </location>
</feature>
<feature type="transmembrane region" description="Helical" evidence="13">
    <location>
        <begin position="374"/>
        <end position="391"/>
    </location>
</feature>
<keyword evidence="9" id="KW-0406">Ion transport</keyword>
<keyword evidence="8" id="KW-0915">Sodium</keyword>
<accession>A0A4D6H1K7</accession>
<feature type="transmembrane region" description="Helical" evidence="13">
    <location>
        <begin position="325"/>
        <end position="353"/>
    </location>
</feature>
<dbReference type="GO" id="GO:0015193">
    <property type="term" value="F:L-proline transmembrane transporter activity"/>
    <property type="evidence" value="ECO:0007669"/>
    <property type="project" value="TreeGrafter"/>
</dbReference>
<gene>
    <name evidence="14" type="ORF">DV707_09145</name>
</gene>
<dbReference type="PROSITE" id="PS50283">
    <property type="entry name" value="NA_SOLUT_SYMP_3"/>
    <property type="match status" value="1"/>
</dbReference>
<evidence type="ECO:0000256" key="10">
    <source>
        <dbReference type="ARBA" id="ARBA00023136"/>
    </source>
</evidence>
<dbReference type="EMBL" id="CP031311">
    <property type="protein sequence ID" value="QCC47809.1"/>
    <property type="molecule type" value="Genomic_DNA"/>
</dbReference>
<evidence type="ECO:0000256" key="6">
    <source>
        <dbReference type="ARBA" id="ARBA00022847"/>
    </source>
</evidence>
<feature type="transmembrane region" description="Helical" evidence="13">
    <location>
        <begin position="248"/>
        <end position="270"/>
    </location>
</feature>
<proteinExistence type="inferred from homology"/>
<keyword evidence="3" id="KW-0813">Transport</keyword>
<reference evidence="14 15" key="1">
    <citation type="journal article" date="2019" name="Nat. Commun.">
        <title>A new type of DNA phosphorothioation-based antiviral system in archaea.</title>
        <authorList>
            <person name="Xiong L."/>
            <person name="Liu S."/>
            <person name="Chen S."/>
            <person name="Xiao Y."/>
            <person name="Zhu B."/>
            <person name="Gao Y."/>
            <person name="Zhang Y."/>
            <person name="Chen B."/>
            <person name="Luo J."/>
            <person name="Deng Z."/>
            <person name="Chen X."/>
            <person name="Wang L."/>
            <person name="Chen S."/>
        </authorList>
    </citation>
    <scope>NUCLEOTIDE SEQUENCE [LARGE SCALE GENOMIC DNA]</scope>
    <source>
        <strain evidence="14 15">CGMCC 1.10331</strain>
    </source>
</reference>
<name>A0A4D6H1K7_9EURY</name>
<dbReference type="GO" id="GO:0005298">
    <property type="term" value="F:proline:sodium symporter activity"/>
    <property type="evidence" value="ECO:0007669"/>
    <property type="project" value="TreeGrafter"/>
</dbReference>
<evidence type="ECO:0000256" key="9">
    <source>
        <dbReference type="ARBA" id="ARBA00023065"/>
    </source>
</evidence>
<feature type="transmembrane region" description="Helical" evidence="13">
    <location>
        <begin position="53"/>
        <end position="77"/>
    </location>
</feature>
<dbReference type="CDD" id="cd10322">
    <property type="entry name" value="SLC5sbd"/>
    <property type="match status" value="1"/>
</dbReference>
<organism evidence="14 15">
    <name type="scientific">Halobellus limi</name>
    <dbReference type="NCBI Taxonomy" id="699433"/>
    <lineage>
        <taxon>Archaea</taxon>
        <taxon>Methanobacteriati</taxon>
        <taxon>Methanobacteriota</taxon>
        <taxon>Stenosarchaea group</taxon>
        <taxon>Halobacteria</taxon>
        <taxon>Halobacteriales</taxon>
        <taxon>Haloferacaceae</taxon>
        <taxon>Halobellus</taxon>
    </lineage>
</organism>
<feature type="transmembrane region" description="Helical" evidence="13">
    <location>
        <begin position="12"/>
        <end position="32"/>
    </location>
</feature>
<dbReference type="GO" id="GO:0005886">
    <property type="term" value="C:plasma membrane"/>
    <property type="evidence" value="ECO:0007669"/>
    <property type="project" value="UniProtKB-SubCell"/>
</dbReference>
<dbReference type="KEGG" id="hlm:DV707_09145"/>
<dbReference type="Pfam" id="PF00474">
    <property type="entry name" value="SSF"/>
    <property type="match status" value="1"/>
</dbReference>
<feature type="transmembrane region" description="Helical" evidence="13">
    <location>
        <begin position="192"/>
        <end position="213"/>
    </location>
</feature>
<evidence type="ECO:0000256" key="5">
    <source>
        <dbReference type="ARBA" id="ARBA00022692"/>
    </source>
</evidence>
<sequence length="497" mass="53648">MIEMVALTSDITLILVIVVSYLALVLGVGQYASSRTGGSREEYLMASRSFGTIVLLAALFATNMSAVVMIGAPGLAYNIGPNAYGYFIGLLVFTFPLLMMTIGHRVWLVGKQFGHITPAQVLNHRFESTYLGLFAMLLFTFWTVPYLLVGIQGGGIAFEALTEGFVPYWAGGLIITLVVLAYVSAGGMRGTGWTNAFQGAVFVIALIGFAIVIPQQLGGFRAATSAALEVNPALLNRADLPPLTWKSYTSVAVLVSIETFILPHLFIRYMTGRSSRKLQRTAVVYPIALMLTWGPAVMLGFWGVGQFPNIDNPDFILPALIQANFPTWLVGLALAGILAALMSTLDGQVLTLATMLTEDILRPFVDITDRAEVLMTRLFIVAILAVAYVAALLTRESIIDTTIFAFSGYALMFFPIVTALYTRRVTKHASAVGLALGFAGLWGFQLGILPGSLTFGFLPVIPLLVVQLAAMLVVALATSPPSDERIDAYANLFEDSW</sequence>
<feature type="transmembrane region" description="Helical" evidence="13">
    <location>
        <begin position="455"/>
        <end position="477"/>
    </location>
</feature>
<keyword evidence="5 13" id="KW-0812">Transmembrane</keyword>
<keyword evidence="11" id="KW-0739">Sodium transport</keyword>
<dbReference type="InterPro" id="IPR038377">
    <property type="entry name" value="Na/Glc_symporter_sf"/>
</dbReference>
<evidence type="ECO:0000256" key="13">
    <source>
        <dbReference type="SAM" id="Phobius"/>
    </source>
</evidence>
<evidence type="ECO:0000256" key="2">
    <source>
        <dbReference type="ARBA" id="ARBA00006434"/>
    </source>
</evidence>
<evidence type="ECO:0000256" key="3">
    <source>
        <dbReference type="ARBA" id="ARBA00022448"/>
    </source>
</evidence>
<dbReference type="InterPro" id="IPR050277">
    <property type="entry name" value="Sodium:Solute_Symporter"/>
</dbReference>
<dbReference type="AlphaFoldDB" id="A0A4D6H1K7"/>
<dbReference type="Proteomes" id="UP000296733">
    <property type="component" value="Chromosome"/>
</dbReference>
<feature type="transmembrane region" description="Helical" evidence="13">
    <location>
        <begin position="429"/>
        <end position="449"/>
    </location>
</feature>
<feature type="transmembrane region" description="Helical" evidence="13">
    <location>
        <begin position="168"/>
        <end position="185"/>
    </location>
</feature>
<evidence type="ECO:0000256" key="12">
    <source>
        <dbReference type="RuleBase" id="RU362091"/>
    </source>
</evidence>
<dbReference type="Gene3D" id="1.20.1730.10">
    <property type="entry name" value="Sodium/glucose cotransporter"/>
    <property type="match status" value="1"/>
</dbReference>
<comment type="subcellular location">
    <subcellularLocation>
        <location evidence="1">Cell membrane</location>
        <topology evidence="1">Multi-pass membrane protein</topology>
    </subcellularLocation>
</comment>
<comment type="similarity">
    <text evidence="2 12">Belongs to the sodium:solute symporter (SSF) (TC 2.A.21) family.</text>
</comment>
<evidence type="ECO:0000256" key="7">
    <source>
        <dbReference type="ARBA" id="ARBA00022989"/>
    </source>
</evidence>
<dbReference type="PANTHER" id="PTHR48086">
    <property type="entry name" value="SODIUM/PROLINE SYMPORTER-RELATED"/>
    <property type="match status" value="1"/>
</dbReference>
<evidence type="ECO:0000256" key="4">
    <source>
        <dbReference type="ARBA" id="ARBA00022475"/>
    </source>
</evidence>
<keyword evidence="10 13" id="KW-0472">Membrane</keyword>
<dbReference type="GO" id="GO:0015824">
    <property type="term" value="P:proline transport"/>
    <property type="evidence" value="ECO:0007669"/>
    <property type="project" value="TreeGrafter"/>
</dbReference>
<feature type="transmembrane region" description="Helical" evidence="13">
    <location>
        <begin position="282"/>
        <end position="305"/>
    </location>
</feature>
<feature type="transmembrane region" description="Helical" evidence="13">
    <location>
        <begin position="83"/>
        <end position="108"/>
    </location>
</feature>
<feature type="transmembrane region" description="Helical" evidence="13">
    <location>
        <begin position="403"/>
        <end position="422"/>
    </location>
</feature>
<evidence type="ECO:0000256" key="1">
    <source>
        <dbReference type="ARBA" id="ARBA00004651"/>
    </source>
</evidence>
<keyword evidence="6" id="KW-0769">Symport</keyword>
<evidence type="ECO:0000313" key="14">
    <source>
        <dbReference type="EMBL" id="QCC47809.1"/>
    </source>
</evidence>
<evidence type="ECO:0000256" key="8">
    <source>
        <dbReference type="ARBA" id="ARBA00023053"/>
    </source>
</evidence>
<evidence type="ECO:0000313" key="15">
    <source>
        <dbReference type="Proteomes" id="UP000296733"/>
    </source>
</evidence>
<dbReference type="InterPro" id="IPR001734">
    <property type="entry name" value="Na/solute_symporter"/>
</dbReference>
<keyword evidence="7 13" id="KW-1133">Transmembrane helix</keyword>
<keyword evidence="4" id="KW-1003">Cell membrane</keyword>
<dbReference type="PANTHER" id="PTHR48086:SF3">
    <property type="entry name" value="SODIUM_PROLINE SYMPORTER"/>
    <property type="match status" value="1"/>
</dbReference>
<evidence type="ECO:0000256" key="11">
    <source>
        <dbReference type="ARBA" id="ARBA00023201"/>
    </source>
</evidence>
<protein>
    <submittedName>
        <fullName evidence="14">Sodium:solute symporter family protein</fullName>
    </submittedName>
</protein>